<dbReference type="EMBL" id="LNQE01001860">
    <property type="protein sequence ID" value="KUG04060.1"/>
    <property type="molecule type" value="Genomic_DNA"/>
</dbReference>
<dbReference type="AlphaFoldDB" id="A0A0W8E631"/>
<protein>
    <submittedName>
        <fullName evidence="1">Uncharacterized protein</fullName>
    </submittedName>
</protein>
<reference evidence="1" key="1">
    <citation type="journal article" date="2015" name="Proc. Natl. Acad. Sci. U.S.A.">
        <title>Networks of energetic and metabolic interactions define dynamics in microbial communities.</title>
        <authorList>
            <person name="Embree M."/>
            <person name="Liu J.K."/>
            <person name="Al-Bassam M.M."/>
            <person name="Zengler K."/>
        </authorList>
    </citation>
    <scope>NUCLEOTIDE SEQUENCE</scope>
</reference>
<organism evidence="1">
    <name type="scientific">hydrocarbon metagenome</name>
    <dbReference type="NCBI Taxonomy" id="938273"/>
    <lineage>
        <taxon>unclassified sequences</taxon>
        <taxon>metagenomes</taxon>
        <taxon>ecological metagenomes</taxon>
    </lineage>
</organism>
<name>A0A0W8E631_9ZZZZ</name>
<comment type="caution">
    <text evidence="1">The sequence shown here is derived from an EMBL/GenBank/DDBJ whole genome shotgun (WGS) entry which is preliminary data.</text>
</comment>
<proteinExistence type="predicted"/>
<evidence type="ECO:0000313" key="1">
    <source>
        <dbReference type="EMBL" id="KUG04060.1"/>
    </source>
</evidence>
<sequence length="37" mass="4373">MMINNNSGSLNWRSYEIALLQEILSQVIFVKERGCWE</sequence>
<accession>A0A0W8E631</accession>
<gene>
    <name evidence="1" type="ORF">ASZ90_018506</name>
</gene>